<name>A0A2K8SR11_9NOSO</name>
<keyword evidence="2" id="KW-1185">Reference proteome</keyword>
<dbReference type="EMBL" id="CP024785">
    <property type="protein sequence ID" value="AUB37838.1"/>
    <property type="molecule type" value="Genomic_DNA"/>
</dbReference>
<accession>A0A2K8SR11</accession>
<organism evidence="1 2">
    <name type="scientific">Nostoc flagelliforme CCNUN1</name>
    <dbReference type="NCBI Taxonomy" id="2038116"/>
    <lineage>
        <taxon>Bacteria</taxon>
        <taxon>Bacillati</taxon>
        <taxon>Cyanobacteriota</taxon>
        <taxon>Cyanophyceae</taxon>
        <taxon>Nostocales</taxon>
        <taxon>Nostocaceae</taxon>
        <taxon>Nostoc</taxon>
    </lineage>
</organism>
<dbReference type="Proteomes" id="UP000232003">
    <property type="component" value="Chromosome"/>
</dbReference>
<dbReference type="KEGG" id="nfl:COO91_03790"/>
<evidence type="ECO:0000313" key="2">
    <source>
        <dbReference type="Proteomes" id="UP000232003"/>
    </source>
</evidence>
<protein>
    <submittedName>
        <fullName evidence="1">Uncharacterized protein</fullName>
    </submittedName>
</protein>
<proteinExistence type="predicted"/>
<reference evidence="1 2" key="1">
    <citation type="submission" date="2017-11" db="EMBL/GenBank/DDBJ databases">
        <title>Complete genome of a free-living desiccation-tolerant cyanobacterium and its photosynthetic adaptation to extreme terrestrial habitat.</title>
        <authorList>
            <person name="Shang J."/>
        </authorList>
    </citation>
    <scope>NUCLEOTIDE SEQUENCE [LARGE SCALE GENOMIC DNA]</scope>
    <source>
        <strain evidence="1 2">CCNUN1</strain>
    </source>
</reference>
<gene>
    <name evidence="1" type="ORF">COO91_03790</name>
</gene>
<dbReference type="AlphaFoldDB" id="A0A2K8SR11"/>
<sequence>MMVSAGILNKVLIFKIYSHTVARATLPSLNSSLAELQVIKNTKFCVNLSSVVFEIHVSS</sequence>
<evidence type="ECO:0000313" key="1">
    <source>
        <dbReference type="EMBL" id="AUB37838.1"/>
    </source>
</evidence>